<dbReference type="PANTHER" id="PTHR34581:SF2">
    <property type="entry name" value="PTS SYSTEM N,N'-DIACETYLCHITOBIOSE-SPECIFIC EIIB COMPONENT"/>
    <property type="match status" value="1"/>
</dbReference>
<dbReference type="EMBL" id="JACHEN010000029">
    <property type="protein sequence ID" value="MBB6217873.1"/>
    <property type="molecule type" value="Genomic_DNA"/>
</dbReference>
<keyword evidence="4" id="KW-0808">Transferase</keyword>
<evidence type="ECO:0000256" key="4">
    <source>
        <dbReference type="ARBA" id="ARBA00022679"/>
    </source>
</evidence>
<keyword evidence="6" id="KW-0418">Kinase</keyword>
<dbReference type="PROSITE" id="PS51100">
    <property type="entry name" value="PTS_EIIB_TYPE_3"/>
    <property type="match status" value="1"/>
</dbReference>
<keyword evidence="3" id="KW-0762">Sugar transport</keyword>
<dbReference type="SUPFAM" id="SSF52794">
    <property type="entry name" value="PTS system IIB component-like"/>
    <property type="match status" value="1"/>
</dbReference>
<keyword evidence="1" id="KW-0813">Transport</keyword>
<proteinExistence type="predicted"/>
<evidence type="ECO:0000256" key="7">
    <source>
        <dbReference type="PROSITE-ProRule" id="PRU00423"/>
    </source>
</evidence>
<name>A0A841KWY0_9FIRM</name>
<dbReference type="InterPro" id="IPR036095">
    <property type="entry name" value="PTS_EIIB-like_sf"/>
</dbReference>
<dbReference type="GO" id="GO:0008982">
    <property type="term" value="F:protein-N(PI)-phosphohistidine-sugar phosphotransferase activity"/>
    <property type="evidence" value="ECO:0007669"/>
    <property type="project" value="InterPro"/>
</dbReference>
<evidence type="ECO:0000256" key="2">
    <source>
        <dbReference type="ARBA" id="ARBA00022553"/>
    </source>
</evidence>
<keyword evidence="5" id="KW-0598">Phosphotransferase system</keyword>
<dbReference type="GO" id="GO:0009401">
    <property type="term" value="P:phosphoenolpyruvate-dependent sugar phosphotransferase system"/>
    <property type="evidence" value="ECO:0007669"/>
    <property type="project" value="UniProtKB-KW"/>
</dbReference>
<gene>
    <name evidence="9" type="ORF">HNQ80_004009</name>
</gene>
<dbReference type="InterPro" id="IPR003501">
    <property type="entry name" value="PTS_EIIB_2/3"/>
</dbReference>
<dbReference type="Proteomes" id="UP000579281">
    <property type="component" value="Unassembled WGS sequence"/>
</dbReference>
<dbReference type="CDD" id="cd05564">
    <property type="entry name" value="PTS_IIB_chitobiose_lichenan"/>
    <property type="match status" value="1"/>
</dbReference>
<dbReference type="AlphaFoldDB" id="A0A841KWY0"/>
<dbReference type="RefSeq" id="WP_184312380.1">
    <property type="nucleotide sequence ID" value="NZ_JACHEN010000029.1"/>
</dbReference>
<dbReference type="InterPro" id="IPR051819">
    <property type="entry name" value="PTS_sugar-specific_EIIB"/>
</dbReference>
<evidence type="ECO:0000313" key="9">
    <source>
        <dbReference type="EMBL" id="MBB6217873.1"/>
    </source>
</evidence>
<dbReference type="InterPro" id="IPR013012">
    <property type="entry name" value="PTS_EIIB_3"/>
</dbReference>
<sequence>MKILLVCAAGMSTSLVVEKMKKALGPGEEHFVIIAEPVEKFKEIVKDFDVVMLGPQVRFKKSEFEKIAKAYGIPVDVINTTDYGLCRGDKILKAAKELYEKNEKEE</sequence>
<dbReference type="Pfam" id="PF02302">
    <property type="entry name" value="PTS_IIB"/>
    <property type="match status" value="1"/>
</dbReference>
<evidence type="ECO:0000256" key="6">
    <source>
        <dbReference type="ARBA" id="ARBA00022777"/>
    </source>
</evidence>
<keyword evidence="10" id="KW-1185">Reference proteome</keyword>
<feature type="domain" description="PTS EIIB type-3" evidence="8">
    <location>
        <begin position="1"/>
        <end position="105"/>
    </location>
</feature>
<feature type="modified residue" description="Phosphocysteine; by EIIA" evidence="7">
    <location>
        <position position="7"/>
    </location>
</feature>
<dbReference type="Gene3D" id="3.40.50.2300">
    <property type="match status" value="1"/>
</dbReference>
<dbReference type="GO" id="GO:0016301">
    <property type="term" value="F:kinase activity"/>
    <property type="evidence" value="ECO:0007669"/>
    <property type="project" value="UniProtKB-KW"/>
</dbReference>
<evidence type="ECO:0000313" key="10">
    <source>
        <dbReference type="Proteomes" id="UP000579281"/>
    </source>
</evidence>
<accession>A0A841KWY0</accession>
<protein>
    <submittedName>
        <fullName evidence="9">PTS system cellobiose-specific IIB component</fullName>
    </submittedName>
</protein>
<evidence type="ECO:0000256" key="5">
    <source>
        <dbReference type="ARBA" id="ARBA00022683"/>
    </source>
</evidence>
<comment type="caution">
    <text evidence="9">The sequence shown here is derived from an EMBL/GenBank/DDBJ whole genome shotgun (WGS) entry which is preliminary data.</text>
</comment>
<evidence type="ECO:0000259" key="8">
    <source>
        <dbReference type="PROSITE" id="PS51100"/>
    </source>
</evidence>
<dbReference type="PANTHER" id="PTHR34581">
    <property type="entry name" value="PTS SYSTEM N,N'-DIACETYLCHITOBIOSE-SPECIFIC EIIB COMPONENT"/>
    <property type="match status" value="1"/>
</dbReference>
<evidence type="ECO:0000256" key="1">
    <source>
        <dbReference type="ARBA" id="ARBA00022448"/>
    </source>
</evidence>
<organism evidence="9 10">
    <name type="scientific">Anaerosolibacter carboniphilus</name>
    <dbReference type="NCBI Taxonomy" id="1417629"/>
    <lineage>
        <taxon>Bacteria</taxon>
        <taxon>Bacillati</taxon>
        <taxon>Bacillota</taxon>
        <taxon>Clostridia</taxon>
        <taxon>Peptostreptococcales</taxon>
        <taxon>Thermotaleaceae</taxon>
        <taxon>Anaerosolibacter</taxon>
    </lineage>
</organism>
<keyword evidence="2" id="KW-0597">Phosphoprotein</keyword>
<evidence type="ECO:0000256" key="3">
    <source>
        <dbReference type="ARBA" id="ARBA00022597"/>
    </source>
</evidence>
<reference evidence="9 10" key="1">
    <citation type="submission" date="2020-08" db="EMBL/GenBank/DDBJ databases">
        <title>Genomic Encyclopedia of Type Strains, Phase IV (KMG-IV): sequencing the most valuable type-strain genomes for metagenomic binning, comparative biology and taxonomic classification.</title>
        <authorList>
            <person name="Goeker M."/>
        </authorList>
    </citation>
    <scope>NUCLEOTIDE SEQUENCE [LARGE SCALE GENOMIC DNA]</scope>
    <source>
        <strain evidence="9 10">DSM 103526</strain>
    </source>
</reference>